<organism evidence="2 3">
    <name type="scientific">Candidatus Nitrosocaldus cavascurensis</name>
    <dbReference type="NCBI Taxonomy" id="2058097"/>
    <lineage>
        <taxon>Archaea</taxon>
        <taxon>Nitrososphaerota</taxon>
        <taxon>Nitrososphaeria</taxon>
        <taxon>Candidatus Nitrosocaldales</taxon>
        <taxon>Candidatus Nitrosocaldaceae</taxon>
        <taxon>Candidatus Nitrosocaldus</taxon>
    </lineage>
</organism>
<dbReference type="RefSeq" id="WP_103286877.1">
    <property type="nucleotide sequence ID" value="NZ_LT981265.1"/>
</dbReference>
<accession>A0A2K5AS67</accession>
<evidence type="ECO:0000256" key="1">
    <source>
        <dbReference type="SAM" id="Phobius"/>
    </source>
</evidence>
<keyword evidence="1" id="KW-1133">Transmembrane helix</keyword>
<dbReference type="GeneID" id="41595309"/>
<keyword evidence="1" id="KW-0812">Transmembrane</keyword>
<dbReference type="Proteomes" id="UP000236248">
    <property type="component" value="Chromosome NCAV"/>
</dbReference>
<evidence type="ECO:0000313" key="3">
    <source>
        <dbReference type="Proteomes" id="UP000236248"/>
    </source>
</evidence>
<keyword evidence="1" id="KW-0472">Membrane</keyword>
<evidence type="ECO:0008006" key="4">
    <source>
        <dbReference type="Google" id="ProtNLM"/>
    </source>
</evidence>
<protein>
    <recommendedName>
        <fullName evidence="4">Protein-disulfide isomerase</fullName>
    </recommendedName>
</protein>
<keyword evidence="3" id="KW-1185">Reference proteome</keyword>
<evidence type="ECO:0000313" key="2">
    <source>
        <dbReference type="EMBL" id="SPC34475.1"/>
    </source>
</evidence>
<name>A0A2K5AS67_9ARCH</name>
<reference evidence="3" key="1">
    <citation type="submission" date="2018-01" db="EMBL/GenBank/DDBJ databases">
        <authorList>
            <person name="Kerou L M."/>
        </authorList>
    </citation>
    <scope>NUCLEOTIDE SEQUENCE [LARGE SCALE GENOMIC DNA]</scope>
    <source>
        <strain evidence="3">SCU2</strain>
    </source>
</reference>
<feature type="transmembrane region" description="Helical" evidence="1">
    <location>
        <begin position="28"/>
        <end position="49"/>
    </location>
</feature>
<dbReference type="EMBL" id="LT981265">
    <property type="protein sequence ID" value="SPC34475.1"/>
    <property type="molecule type" value="Genomic_DNA"/>
</dbReference>
<sequence>MHKGKEEKGKREKDKAAEITRRKSMYKFVAIAAIAAIVGTAAVVSYAYYMRTEAERSRTAAFGPIDEREHVHAVFKLYIHGKEPVNFSQKKYQMRTPYIHFENNNGHIIHRHAANVDIGYLFESMKMKFTKDCFVLDDGKSYCNDGTNTLKFYVNGVLNDQYDKYVIRDGDRILITYGSEDEEQIREQLSSVDRLAGIGE</sequence>
<dbReference type="KEGG" id="ncv:NCAV_1309"/>
<dbReference type="AlphaFoldDB" id="A0A2K5AS67"/>
<gene>
    <name evidence="2" type="ORF">NCAV_1309</name>
</gene>
<proteinExistence type="predicted"/>